<dbReference type="PANTHER" id="PTHR45527:SF1">
    <property type="entry name" value="FATTY ACID SYNTHASE"/>
    <property type="match status" value="1"/>
</dbReference>
<proteinExistence type="inferred from homology"/>
<keyword evidence="2" id="KW-0596">Phosphopantetheine</keyword>
<dbReference type="SUPFAM" id="SSF56801">
    <property type="entry name" value="Acetyl-CoA synthetase-like"/>
    <property type="match status" value="1"/>
</dbReference>
<feature type="domain" description="Carrier" evidence="7">
    <location>
        <begin position="1535"/>
        <end position="1610"/>
    </location>
</feature>
<dbReference type="CDD" id="cd19531">
    <property type="entry name" value="LCL_NRPS-like"/>
    <property type="match status" value="2"/>
</dbReference>
<dbReference type="Gene3D" id="3.30.559.10">
    <property type="entry name" value="Chloramphenicol acetyltransferase-like domain"/>
    <property type="match status" value="2"/>
</dbReference>
<dbReference type="EC" id="2.3.1.39" evidence="9"/>
<dbReference type="Pfam" id="PF00109">
    <property type="entry name" value="ketoacyl-synt"/>
    <property type="match status" value="1"/>
</dbReference>
<dbReference type="Pfam" id="PF08659">
    <property type="entry name" value="KR"/>
    <property type="match status" value="1"/>
</dbReference>
<evidence type="ECO:0000256" key="6">
    <source>
        <dbReference type="SAM" id="MobiDB-lite"/>
    </source>
</evidence>
<dbReference type="Gene3D" id="3.30.559.30">
    <property type="entry name" value="Nonribosomal peptide synthetase, condensation domain"/>
    <property type="match status" value="2"/>
</dbReference>
<dbReference type="GO" id="GO:0043041">
    <property type="term" value="P:amino acid activation for nonribosomal peptide biosynthetic process"/>
    <property type="evidence" value="ECO:0007669"/>
    <property type="project" value="TreeGrafter"/>
</dbReference>
<dbReference type="GO" id="GO:0031177">
    <property type="term" value="F:phosphopantetheine binding"/>
    <property type="evidence" value="ECO:0007669"/>
    <property type="project" value="InterPro"/>
</dbReference>
<name>A0A0A1F9G3_9BURK</name>
<dbReference type="CDD" id="cd00833">
    <property type="entry name" value="PKS"/>
    <property type="match status" value="1"/>
</dbReference>
<dbReference type="Gene3D" id="1.10.1200.10">
    <property type="entry name" value="ACP-like"/>
    <property type="match status" value="2"/>
</dbReference>
<dbReference type="FunFam" id="3.40.50.980:FF:000002">
    <property type="entry name" value="Enterobactin synthetase component F"/>
    <property type="match status" value="1"/>
</dbReference>
<dbReference type="InterPro" id="IPR020845">
    <property type="entry name" value="AMP-binding_CS"/>
</dbReference>
<dbReference type="PANTHER" id="PTHR45527">
    <property type="entry name" value="NONRIBOSOMAL PEPTIDE SYNTHETASE"/>
    <property type="match status" value="1"/>
</dbReference>
<evidence type="ECO:0000256" key="5">
    <source>
        <dbReference type="ARBA" id="ARBA00029443"/>
    </source>
</evidence>
<dbReference type="InterPro" id="IPR042099">
    <property type="entry name" value="ANL_N_sf"/>
</dbReference>
<dbReference type="CDD" id="cd17646">
    <property type="entry name" value="A_NRPS_AB3403-like"/>
    <property type="match status" value="1"/>
</dbReference>
<protein>
    <submittedName>
        <fullName evidence="9">Malonyl CoA-acyl carrier protein transacylase</fullName>
        <ecNumber evidence="9">2.3.1.39</ecNumber>
    </submittedName>
</protein>
<dbReference type="InterPro" id="IPR016035">
    <property type="entry name" value="Acyl_Trfase/lysoPLipase"/>
</dbReference>
<dbReference type="InterPro" id="IPR020806">
    <property type="entry name" value="PKS_PP-bd"/>
</dbReference>
<dbReference type="SMART" id="SM00823">
    <property type="entry name" value="PKS_PP"/>
    <property type="match status" value="3"/>
</dbReference>
<dbReference type="Pfam" id="PF02801">
    <property type="entry name" value="Ketoacyl-synt_C"/>
    <property type="match status" value="1"/>
</dbReference>
<feature type="region of interest" description="Disordered" evidence="6">
    <location>
        <begin position="2695"/>
        <end position="2714"/>
    </location>
</feature>
<dbReference type="PROSITE" id="PS50075">
    <property type="entry name" value="CARRIER"/>
    <property type="match status" value="3"/>
</dbReference>
<keyword evidence="3" id="KW-0597">Phosphoprotein</keyword>
<dbReference type="KEGG" id="care:LT85_0342"/>
<dbReference type="InterPro" id="IPR009081">
    <property type="entry name" value="PP-bd_ACP"/>
</dbReference>
<dbReference type="STRING" id="279058.LT85_0342"/>
<dbReference type="InterPro" id="IPR016036">
    <property type="entry name" value="Malonyl_transacylase_ACP-bd"/>
</dbReference>
<sequence>MDKDVSVCEASPAQQRLWLLSGLDQGNTDYIIAGALRLSGALREDVLQAALNDCIARHESLRTGFAEIDGTPWQTIEAASQITITHSDLSMEPQEERLEHALRNAEAMAAQAFDLSQPPLMRVQLMKLGQHEWLLALAIHHIVCDGPSLGLLVSDLAAAYSHRIDPAMPMAAEVPLQFADFAEWQREQLARPESGQLLADCSQNLQGVPDLDLPTDHPRPKIRAAKGARISFVLPQSLKEHVGGTARALGTTPFAVLLGAWGMTLASWSGQQDFAIGTPITARNDPALASTVGNFAETAALRFTLSEQSTIRSILEQVKISWRDSLAYAGVPFDLLVRALRRPQERSRTPLVQTIFSLNPAPAAIAMSGLAVQSVPLRSGEAKTDLVLEISETANGFQATLDYDSALFEAATIEGLAAVYRDLLDAALSRPEHTLEVVYALIGAPLQPASQAHSPDSANPGGTPAASEAVPVSDEILHAIREIWQDLLQVDQIAGDTNFFEIGGHSLLATKVASRLRKRLNIKLPMTALFDAPTFSELAAHVQMQSKLQAPVAAKRLPAAAGASSVPLSSTQARLWFIQQLDAGNTAYVLSGAIRIEGPLDAVLLERTFGMLQARHETLRTRFVEIDGKPAQIILPPAACPIALPIEELDVVAGINQAQMLDAMLRQEAMQPFALDQAPLIRARLINLAPGLHVLSISMHHIIADGWSLGVLWRDLIQTYRALETGSALQLPALPLQYRDYAQLDNIDQGGVLEQRDIAYWRGALADLPTLELSTDFPRPQLPSSQGSQYRFELPPHLVSVIDRLAQAAGASRFMVALTAFQVLLSRWSSQTDLALGVPVSGREQNDVQDLIGCFVNTLVIRADLSGSPDFLTLLTRTRTRCLAAFEHQALPFDRLLDALRPAQDLSRHPLFQVMFNYQNTDFHTVAWEGMRTEALEVDGGATQFDLALYLEDTDGSLRANFVYRSDLFLPATMERMASAFLAIIEAAETHDHPVSRFDLLSAADRKTLAAWNDTTIDYGPAAPLDMLIADQALRSPEAEAISAEDGTLSYAETMRRADALAARLQELGAGPGRTVAVQLARGVDLPLALLAVLRSGAAYLPLDHELPPERLAFMVEDAAPVALIALPGTTGWLTTEVAVIGPDAVAVAQTAWRAPNGRTLADIAYVIYTSGSTGKPKGVMVPHAGIVNRLRWMQAEYRLQPQDRVLQKTSCSFDVSVWEFFWPLLTGATLVMARPGGHRDPEYIAAAIVEQNISTLHFVPSMLEIFLAEAESGHCASLRQVFTSGEALTPELRDRFFDFGSDARLHNLYGPTEASVDVTYWPCVPEERGGPVPIGRPVANTRIHVLNEFGQEMPIGVPGEICIGGVQVARGYLNRPELSAERFIRDPYANSADADALLYRTGDLGRWRQEGWIEYIGRRDNQIKLRGHRIELGEIEAALRQHPAIRDAVVLVQGSSAESRHLVAFALMSGPVQSQVDNAALRQHLSGLLPAVMVPSFIHQREAFPLTSSGKIDRHALTALAASLSKPNTAAGPQPASGTEQRIAAIWRDVLKQAIVDTNSNFFEAGGNSLLLVQVHARLRKEFEAAPTLIDLFRLPTVASLAAFIDNAGAPQTVTLERREDSDADNAIAIIGMAGRFPGSADVETLWRSLLAGASGIRQVSREEALQDGADPAQLDHPDYVPFAAPLDGIDQFDERFFGYSPADAAMLDPQGRLFLETAWEALESAGIDPSRAGGRIGVFAGATVSTYALAALSSNPVAGSELFRTLFSNDKDYLASRVSYKLGLTGPAIGVQTACSTSLVAVSLAIRSILSGESDTALAGGASITVPHRVGYVYEEGSIMSPDGHCRAFDSAAAGTVPGNGVGIVVLKRLSRALADGDPVRAVIRGVAINNDGAEKVGFSAPSVSGQETVLRDALRQAGLQAADIGYIETHGTGTRLGDEVELTALTRAFSDATDKANNADNADNADSTGAAVNATPCLIGSLKSNLGHLDAAAGVAGLIKATLAVERGIIPPSLHVVQPNALLDSVASRFKVATTATPWSDLQRPRRAGVSAFGIGGTNAHCIVEQAPPSPERAADDASQLLVLSAHDADSLERYRGKLFSELEHNPQLDLASAAWTLQTGRRELPWRLAVSVAAAMDARSALQNAALPTAPAASARPEIFFIFPGQGSQRAGMGASLFADEPQFRQTVEQCLAQLDTALSETIRATTFSMQPPVDAEALLASTAVAQPALFILEYALARLLMSWGIQPAGMLGHSLGEIVAAAVADMLSLPAALQLVAERGRLMHASTPGAMLQVEASATALTAILPAELSIAAINAPELTVVAGPADIVGKFAESLEQQGTAAQRLPTAYAFHSPLMVDAATAFGPHLSQLTLQTPTLPLLSNLSGDWMSNEEALDASRWARQICQPVQFAAALAQLQRPAALLLEVGPGRTLSAFARQAGLRAIQCMPKPAADSPGRQTLLDAVGALWQAGFTPDWAAIQGTVKPRRIALPAYPFARNRHWFASAASAIAPQKKEPAVPHLALLDWHYAEPALPTPVASVALLGAESPLSAALTERFKLLGITVQGWQTPADVGQVDLLIALTPDFQRLTWLAQRLAGGKTRLVVVTRNAQQADAATDRHAAMTAAAALCIGQELPELALRQIDLCEAAAAALNPRQVSALANECLANGPSQVVLRDGRRRIAVASPLTAPAMTSASTSTSTSTSASASTSAWRANGVTLITGGFGGVGMAFARHLAQSSQARLVLLGRQLPDEHDPRLQELRQLGAQVLPLAGDISQPGVAESAVQAALQHFGQLNSVIHAAGIAGTAAQRPILETDNVESAEILAAKCSGTSYLAAALQPLALDHVVLCSSLSTVLGGLGFAAYAAGNRWLEVCAEQQNRNGVTPWLALAYDGWRFDAAAGAEPTLSAADAIRLTDQALALGLVGRVLVSAGRLQTRLERWTSQSAEAEPAADMADTAYLDTYDDPIEASVAKALAETLALPGIGPDDDFFALGGDSLIATRVIAKLRSATGLPLSVGLVLQAPTVRLLATAIAALQGGRSAAARLAQDNEYEEGTL</sequence>
<dbReference type="InterPro" id="IPR029058">
    <property type="entry name" value="AB_hydrolase_fold"/>
</dbReference>
<dbReference type="GO" id="GO:0006633">
    <property type="term" value="P:fatty acid biosynthetic process"/>
    <property type="evidence" value="ECO:0007669"/>
    <property type="project" value="InterPro"/>
</dbReference>
<dbReference type="InterPro" id="IPR016039">
    <property type="entry name" value="Thiolase-like"/>
</dbReference>
<dbReference type="Gene3D" id="3.40.50.12780">
    <property type="entry name" value="N-terminal domain of ligase-like"/>
    <property type="match status" value="1"/>
</dbReference>
<dbReference type="InterPro" id="IPR014031">
    <property type="entry name" value="Ketoacyl_synth_C"/>
</dbReference>
<dbReference type="Pfam" id="PF13193">
    <property type="entry name" value="AMP-binding_C"/>
    <property type="match status" value="1"/>
</dbReference>
<dbReference type="FunFam" id="3.40.50.12780:FF:000012">
    <property type="entry name" value="Non-ribosomal peptide synthetase"/>
    <property type="match status" value="1"/>
</dbReference>
<dbReference type="InterPro" id="IPR045851">
    <property type="entry name" value="AMP-bd_C_sf"/>
</dbReference>
<dbReference type="SMART" id="SM00822">
    <property type="entry name" value="PKS_KR"/>
    <property type="match status" value="1"/>
</dbReference>
<dbReference type="Pfam" id="PF16197">
    <property type="entry name" value="KAsynt_C_assoc"/>
    <property type="match status" value="1"/>
</dbReference>
<keyword evidence="10" id="KW-1185">Reference proteome</keyword>
<evidence type="ECO:0000256" key="4">
    <source>
        <dbReference type="ARBA" id="ARBA00022679"/>
    </source>
</evidence>
<dbReference type="SUPFAM" id="SSF52777">
    <property type="entry name" value="CoA-dependent acyltransferases"/>
    <property type="match status" value="4"/>
</dbReference>
<dbReference type="SUPFAM" id="SSF53901">
    <property type="entry name" value="Thiolase-like"/>
    <property type="match status" value="1"/>
</dbReference>
<accession>A0A0A1F9G3</accession>
<dbReference type="InterPro" id="IPR006162">
    <property type="entry name" value="Ppantetheine_attach_site"/>
</dbReference>
<keyword evidence="4 9" id="KW-0808">Transferase</keyword>
<dbReference type="InterPro" id="IPR036736">
    <property type="entry name" value="ACP-like_sf"/>
</dbReference>
<comment type="cofactor">
    <cofactor evidence="1">
        <name>pantetheine 4'-phosphate</name>
        <dbReference type="ChEBI" id="CHEBI:47942"/>
    </cofactor>
</comment>
<reference evidence="10" key="1">
    <citation type="journal article" date="2014" name="Soil Biol. Biochem.">
        <title>Structure and function of bacterial communities in ageing soils: Insights from the Mendocino ecological staircase.</title>
        <authorList>
            <person name="Uroz S."/>
            <person name="Tech J.J."/>
            <person name="Sawaya N.A."/>
            <person name="Frey-Klett P."/>
            <person name="Leveau J.H.J."/>
        </authorList>
    </citation>
    <scope>NUCLEOTIDE SEQUENCE [LARGE SCALE GENOMIC DNA]</scope>
    <source>
        <strain evidence="10">Cal35</strain>
    </source>
</reference>
<dbReference type="Gene3D" id="3.40.50.720">
    <property type="entry name" value="NAD(P)-binding Rossmann-like Domain"/>
    <property type="match status" value="1"/>
</dbReference>
<feature type="domain" description="Ketosynthase family 3 (KS3)" evidence="8">
    <location>
        <begin position="1626"/>
        <end position="2069"/>
    </location>
</feature>
<keyword evidence="9" id="KW-0012">Acyltransferase</keyword>
<dbReference type="InterPro" id="IPR014043">
    <property type="entry name" value="Acyl_transferase_dom"/>
</dbReference>
<dbReference type="InterPro" id="IPR025110">
    <property type="entry name" value="AMP-bd_C"/>
</dbReference>
<dbReference type="PROSITE" id="PS52004">
    <property type="entry name" value="KS3_2"/>
    <property type="match status" value="1"/>
</dbReference>
<dbReference type="SUPFAM" id="SSF52151">
    <property type="entry name" value="FabD/lysophospholipase-like"/>
    <property type="match status" value="1"/>
</dbReference>
<dbReference type="PROSITE" id="PS00606">
    <property type="entry name" value="KS3_1"/>
    <property type="match status" value="1"/>
</dbReference>
<dbReference type="InterPro" id="IPR001242">
    <property type="entry name" value="Condensation_dom"/>
</dbReference>
<dbReference type="InterPro" id="IPR000873">
    <property type="entry name" value="AMP-dep_synth/lig_dom"/>
</dbReference>
<dbReference type="SMART" id="SM00825">
    <property type="entry name" value="PKS_KS"/>
    <property type="match status" value="1"/>
</dbReference>
<evidence type="ECO:0000259" key="8">
    <source>
        <dbReference type="PROSITE" id="PS52004"/>
    </source>
</evidence>
<evidence type="ECO:0000259" key="7">
    <source>
        <dbReference type="PROSITE" id="PS50075"/>
    </source>
</evidence>
<dbReference type="SUPFAM" id="SSF55048">
    <property type="entry name" value="Probable ACP-binding domain of malonyl-CoA ACP transacylase"/>
    <property type="match status" value="1"/>
</dbReference>
<evidence type="ECO:0000256" key="3">
    <source>
        <dbReference type="ARBA" id="ARBA00022553"/>
    </source>
</evidence>
<dbReference type="InterPro" id="IPR020841">
    <property type="entry name" value="PKS_Beta-ketoAc_synthase_dom"/>
</dbReference>
<dbReference type="PROSITE" id="PS00455">
    <property type="entry name" value="AMP_BINDING"/>
    <property type="match status" value="1"/>
</dbReference>
<feature type="domain" description="Carrier" evidence="7">
    <location>
        <begin position="2970"/>
        <end position="3045"/>
    </location>
</feature>
<dbReference type="Pfam" id="PF00501">
    <property type="entry name" value="AMP-binding"/>
    <property type="match status" value="1"/>
</dbReference>
<dbReference type="SUPFAM" id="SSF47336">
    <property type="entry name" value="ACP-like"/>
    <property type="match status" value="3"/>
</dbReference>
<dbReference type="GO" id="GO:0004315">
    <property type="term" value="F:3-oxoacyl-[acyl-carrier-protein] synthase activity"/>
    <property type="evidence" value="ECO:0007669"/>
    <property type="project" value="InterPro"/>
</dbReference>
<dbReference type="InterPro" id="IPR013968">
    <property type="entry name" value="PKS_KR"/>
</dbReference>
<organism evidence="9 10">
    <name type="scientific">Collimonas arenae</name>
    <dbReference type="NCBI Taxonomy" id="279058"/>
    <lineage>
        <taxon>Bacteria</taxon>
        <taxon>Pseudomonadati</taxon>
        <taxon>Pseudomonadota</taxon>
        <taxon>Betaproteobacteria</taxon>
        <taxon>Burkholderiales</taxon>
        <taxon>Oxalobacteraceae</taxon>
        <taxon>Collimonas</taxon>
    </lineage>
</organism>
<dbReference type="GO" id="GO:0005737">
    <property type="term" value="C:cytoplasm"/>
    <property type="evidence" value="ECO:0007669"/>
    <property type="project" value="TreeGrafter"/>
</dbReference>
<dbReference type="GO" id="GO:0004314">
    <property type="term" value="F:[acyl-carrier-protein] S-malonyltransferase activity"/>
    <property type="evidence" value="ECO:0007669"/>
    <property type="project" value="UniProtKB-EC"/>
</dbReference>
<evidence type="ECO:0000313" key="9">
    <source>
        <dbReference type="EMBL" id="AIY39502.1"/>
    </source>
</evidence>
<dbReference type="Proteomes" id="UP000030302">
    <property type="component" value="Chromosome"/>
</dbReference>
<feature type="domain" description="Carrier" evidence="7">
    <location>
        <begin position="471"/>
        <end position="546"/>
    </location>
</feature>
<gene>
    <name evidence="9" type="ORF">LT85_0342</name>
</gene>
<dbReference type="InterPro" id="IPR032821">
    <property type="entry name" value="PKS_assoc"/>
</dbReference>
<dbReference type="InterPro" id="IPR014030">
    <property type="entry name" value="Ketoacyl_synth_N"/>
</dbReference>
<dbReference type="SMART" id="SM00827">
    <property type="entry name" value="PKS_AT"/>
    <property type="match status" value="1"/>
</dbReference>
<dbReference type="HOGENOM" id="CLU_225889_0_0_4"/>
<dbReference type="Gene3D" id="3.40.50.1820">
    <property type="entry name" value="alpha/beta hydrolase"/>
    <property type="match status" value="1"/>
</dbReference>
<dbReference type="Pfam" id="PF00668">
    <property type="entry name" value="Condensation"/>
    <property type="match status" value="2"/>
</dbReference>
<dbReference type="Pfam" id="PF00698">
    <property type="entry name" value="Acyl_transf_1"/>
    <property type="match status" value="1"/>
</dbReference>
<dbReference type="Gene3D" id="3.40.366.10">
    <property type="entry name" value="Malonyl-Coenzyme A Acyl Carrier Protein, domain 2"/>
    <property type="match status" value="1"/>
</dbReference>
<dbReference type="Gene3D" id="3.30.300.30">
    <property type="match status" value="1"/>
</dbReference>
<evidence type="ECO:0000256" key="1">
    <source>
        <dbReference type="ARBA" id="ARBA00001957"/>
    </source>
</evidence>
<dbReference type="InterPro" id="IPR023213">
    <property type="entry name" value="CAT-like_dom_sf"/>
</dbReference>
<dbReference type="Gene3D" id="3.40.47.10">
    <property type="match status" value="1"/>
</dbReference>
<dbReference type="SUPFAM" id="SSF51735">
    <property type="entry name" value="NAD(P)-binding Rossmann-fold domains"/>
    <property type="match status" value="2"/>
</dbReference>
<dbReference type="InterPro" id="IPR057326">
    <property type="entry name" value="KR_dom"/>
</dbReference>
<dbReference type="InterPro" id="IPR010071">
    <property type="entry name" value="AA_adenyl_dom"/>
</dbReference>
<comment type="similarity">
    <text evidence="5">In the C-terminal section; belongs to the NRP synthetase family.</text>
</comment>
<dbReference type="InterPro" id="IPR018201">
    <property type="entry name" value="Ketoacyl_synth_AS"/>
</dbReference>
<dbReference type="Pfam" id="PF00550">
    <property type="entry name" value="PP-binding"/>
    <property type="match status" value="3"/>
</dbReference>
<dbReference type="NCBIfam" id="TIGR01733">
    <property type="entry name" value="AA-adenyl-dom"/>
    <property type="match status" value="1"/>
</dbReference>
<dbReference type="EMBL" id="CP009962">
    <property type="protein sequence ID" value="AIY39502.1"/>
    <property type="molecule type" value="Genomic_DNA"/>
</dbReference>
<dbReference type="Gene3D" id="3.30.70.3290">
    <property type="match status" value="1"/>
</dbReference>
<evidence type="ECO:0000313" key="10">
    <source>
        <dbReference type="Proteomes" id="UP000030302"/>
    </source>
</evidence>
<dbReference type="InterPro" id="IPR001227">
    <property type="entry name" value="Ac_transferase_dom_sf"/>
</dbReference>
<dbReference type="InterPro" id="IPR036291">
    <property type="entry name" value="NAD(P)-bd_dom_sf"/>
</dbReference>
<dbReference type="Gene3D" id="3.30.70.250">
    <property type="entry name" value="Malonyl-CoA ACP transacylase, ACP-binding"/>
    <property type="match status" value="1"/>
</dbReference>
<dbReference type="GO" id="GO:0044550">
    <property type="term" value="P:secondary metabolite biosynthetic process"/>
    <property type="evidence" value="ECO:0007669"/>
    <property type="project" value="TreeGrafter"/>
</dbReference>
<dbReference type="PROSITE" id="PS00012">
    <property type="entry name" value="PHOSPHOPANTETHEINE"/>
    <property type="match status" value="2"/>
</dbReference>
<evidence type="ECO:0000256" key="2">
    <source>
        <dbReference type="ARBA" id="ARBA00022450"/>
    </source>
</evidence>